<accession>A0AA94YS44</accession>
<name>A0AA94YS44_9CAUD</name>
<dbReference type="EMBL" id="OP380605">
    <property type="protein sequence ID" value="UYD60478.1"/>
    <property type="molecule type" value="Genomic_DNA"/>
</dbReference>
<protein>
    <submittedName>
        <fullName evidence="1">Uncharacterized protein</fullName>
    </submittedName>
</protein>
<gene>
    <name evidence="1" type="ORF">NPHMPGLK_00143</name>
</gene>
<reference evidence="1" key="1">
    <citation type="submission" date="2022-09" db="EMBL/GenBank/DDBJ databases">
        <title>On Diversity and Genetic Richness: Insights on Aeromonad Phage Diversity through Physicochemical and Molecular Analysis.</title>
        <authorList>
            <person name="Papa D.M."/>
            <person name="Rousseau G."/>
            <person name="Tremblay D."/>
            <person name="Labrie S."/>
            <person name="Gutierrez T.A."/>
            <person name="Ramos J.D."/>
            <person name="Moineau S."/>
        </authorList>
    </citation>
    <scope>NUCLEOTIDE SEQUENCE</scope>
</reference>
<sequence>MATIKLAPAPVFQINRYGEVVGNDHHGPRHIIECKSRIIEARAEVVAETRLIDIVNAIAHIENVENVYVLAISTALNGIKVRYGVHPDF</sequence>
<evidence type="ECO:0000313" key="1">
    <source>
        <dbReference type="EMBL" id="UYD60478.1"/>
    </source>
</evidence>
<proteinExistence type="predicted"/>
<organism evidence="1">
    <name type="scientific">Aeromonas phage vB_AehM_DM2</name>
    <dbReference type="NCBI Taxonomy" id="2973716"/>
    <lineage>
        <taxon>Viruses</taxon>
        <taxon>Duplodnaviria</taxon>
        <taxon>Heunggongvirae</taxon>
        <taxon>Uroviricota</taxon>
        <taxon>Caudoviricetes</taxon>
        <taxon>Pantevenvirales</taxon>
        <taxon>Straboviridae</taxon>
        <taxon>Biquartavirus</taxon>
    </lineage>
</organism>